<name>A0AB36ZXI4_9BACT</name>
<organism evidence="3 4">
    <name type="scientific">Malaciobacter marinus</name>
    <dbReference type="NCBI Taxonomy" id="505249"/>
    <lineage>
        <taxon>Bacteria</taxon>
        <taxon>Pseudomonadati</taxon>
        <taxon>Campylobacterota</taxon>
        <taxon>Epsilonproteobacteria</taxon>
        <taxon>Campylobacterales</taxon>
        <taxon>Arcobacteraceae</taxon>
        <taxon>Malaciobacter</taxon>
    </lineage>
</organism>
<dbReference type="InterPro" id="IPR027417">
    <property type="entry name" value="P-loop_NTPase"/>
</dbReference>
<gene>
    <name evidence="3" type="ORF">B0F89_1254</name>
</gene>
<feature type="coiled-coil region" evidence="1">
    <location>
        <begin position="197"/>
        <end position="290"/>
    </location>
</feature>
<dbReference type="GO" id="GO:0004527">
    <property type="term" value="F:exonuclease activity"/>
    <property type="evidence" value="ECO:0007669"/>
    <property type="project" value="UniProtKB-KW"/>
</dbReference>
<keyword evidence="3" id="KW-0269">Exonuclease</keyword>
<keyword evidence="3" id="KW-0540">Nuclease</keyword>
<dbReference type="PANTHER" id="PTHR32114:SF2">
    <property type="entry name" value="ABC TRANSPORTER ABCH.3"/>
    <property type="match status" value="1"/>
</dbReference>
<proteinExistence type="predicted"/>
<sequence>MMILTKLSLKNFKKYKDFEIDFYDGLTGIIGKNGSGKSTIFDAILFALYGELKSKGSKELIKNVRANSKDELIVLLEFEFENLNYKVIREFRGKNLNAIAKLYKNDELIVNGAKDVTKYIINMTKMTKDAFLNTLFASQKELTSLSSLDNEHRKKMIRKLLGLEKIDQIEKFLKESISDLNKEIKSFSSFLLSIEQVDEYETHIKNYKESLKILKEKINLREEQKQKLIDEEKLIKEQLVRFEKIKEQKNDYQNKIKLFESKLESTIKNINELQTQKTQLEAKKEEYKVKKILKSDYEKIVNSLKQQDDLKEKYLKKIGLIKERDELRLAYKKQKDDIKFLEEQTVDVNCVEKEQKELKENIKLFQKQLQDKKINERELRDNIAGEQNLIKDTKSKIQTIQSLGKNSKCPTCTRELLDDYDKVLNSLYELIEKTYEKNIYIYESKLNELSKRIEKKQDEYDKAVLKEKDIHSKLNILNERKKDLLKSKSYLSDIEIRGKGNNEAIEKLQEYIYDKKLHEEMIEKFQNLKIEYEYLISLEAQLQAENKLLISLKEAVKEKESLVLKINQLKNDEKEILYDENTHILLKKNLDETLRKKDDLTELLYSKKLQESKINGEINSINNRLKENEEQKIKLQLKIEDLNDYTKLKLSMAEFKTNINSKIAPKISQIASNMYSKITKGKYQFIEVSNDFDFYIYDDGKKYPIERFSGGEVDLANLVLRIAISKTLMELNGSSQIGFLAFDEVFGSQDETRRLEILEAFHTIKEQYRQIFLISHETEIKEMFERLIEV</sequence>
<feature type="domain" description="Rad50/SbcC-type AAA" evidence="2">
    <location>
        <begin position="6"/>
        <end position="257"/>
    </location>
</feature>
<protein>
    <submittedName>
        <fullName evidence="3">Exonuclease SbcC</fullName>
    </submittedName>
</protein>
<accession>A0AB36ZXI4</accession>
<evidence type="ECO:0000256" key="1">
    <source>
        <dbReference type="SAM" id="Coils"/>
    </source>
</evidence>
<dbReference type="InterPro" id="IPR038729">
    <property type="entry name" value="Rad50/SbcC_AAA"/>
</dbReference>
<dbReference type="Gene3D" id="3.40.50.300">
    <property type="entry name" value="P-loop containing nucleotide triphosphate hydrolases"/>
    <property type="match status" value="2"/>
</dbReference>
<reference evidence="3 4" key="1">
    <citation type="submission" date="2018-02" db="EMBL/GenBank/DDBJ databases">
        <title>Subsurface microbial communities from deep shales in Ohio and West Virginia, USA.</title>
        <authorList>
            <person name="Wrighton K."/>
        </authorList>
    </citation>
    <scope>NUCLEOTIDE SEQUENCE [LARGE SCALE GENOMIC DNA]</scope>
    <source>
        <strain evidence="3 4">MARC-MIP3H16</strain>
    </source>
</reference>
<dbReference type="Proteomes" id="UP000239861">
    <property type="component" value="Unassembled WGS sequence"/>
</dbReference>
<keyword evidence="1" id="KW-0175">Coiled coil</keyword>
<feature type="coiled-coil region" evidence="1">
    <location>
        <begin position="535"/>
        <end position="572"/>
    </location>
</feature>
<dbReference type="AlphaFoldDB" id="A0AB36ZXI4"/>
<evidence type="ECO:0000313" key="3">
    <source>
        <dbReference type="EMBL" id="PPK60252.1"/>
    </source>
</evidence>
<dbReference type="GO" id="GO:0016887">
    <property type="term" value="F:ATP hydrolysis activity"/>
    <property type="evidence" value="ECO:0007669"/>
    <property type="project" value="InterPro"/>
</dbReference>
<dbReference type="EMBL" id="PTIW01000025">
    <property type="protein sequence ID" value="PPK60252.1"/>
    <property type="molecule type" value="Genomic_DNA"/>
</dbReference>
<evidence type="ECO:0000259" key="2">
    <source>
        <dbReference type="Pfam" id="PF13476"/>
    </source>
</evidence>
<keyword evidence="3" id="KW-0378">Hydrolase</keyword>
<dbReference type="PANTHER" id="PTHR32114">
    <property type="entry name" value="ABC TRANSPORTER ABCH.3"/>
    <property type="match status" value="1"/>
</dbReference>
<dbReference type="SUPFAM" id="SSF52540">
    <property type="entry name" value="P-loop containing nucleoside triphosphate hydrolases"/>
    <property type="match status" value="1"/>
</dbReference>
<dbReference type="GO" id="GO:0006302">
    <property type="term" value="P:double-strand break repair"/>
    <property type="evidence" value="ECO:0007669"/>
    <property type="project" value="InterPro"/>
</dbReference>
<dbReference type="Pfam" id="PF13476">
    <property type="entry name" value="AAA_23"/>
    <property type="match status" value="1"/>
</dbReference>
<comment type="caution">
    <text evidence="3">The sequence shown here is derived from an EMBL/GenBank/DDBJ whole genome shotgun (WGS) entry which is preliminary data.</text>
</comment>
<evidence type="ECO:0000313" key="4">
    <source>
        <dbReference type="Proteomes" id="UP000239861"/>
    </source>
</evidence>
<feature type="coiled-coil region" evidence="1">
    <location>
        <begin position="439"/>
        <end position="466"/>
    </location>
</feature>
<dbReference type="RefSeq" id="WP_228153571.1">
    <property type="nucleotide sequence ID" value="NZ_PTIW01000025.1"/>
</dbReference>
<feature type="coiled-coil region" evidence="1">
    <location>
        <begin position="611"/>
        <end position="645"/>
    </location>
</feature>
<feature type="coiled-coil region" evidence="1">
    <location>
        <begin position="324"/>
        <end position="382"/>
    </location>
</feature>